<feature type="transmembrane region" description="Helical" evidence="1">
    <location>
        <begin position="58"/>
        <end position="79"/>
    </location>
</feature>
<keyword evidence="1" id="KW-0812">Transmembrane</keyword>
<protein>
    <recommendedName>
        <fullName evidence="3">EamA domain-containing protein</fullName>
    </recommendedName>
</protein>
<feature type="transmembrane region" description="Helical" evidence="1">
    <location>
        <begin position="32"/>
        <end position="52"/>
    </location>
</feature>
<sequence>MVFSFLAVIFFSLGNIVCKYISLNFNIYKTLFFQYVFVTLLGFIYLLVFWSFSIDYSLFNLMLYWSLWFFWYLAIWAMLEWMKYLSNAIVLIISYSYVFLCYFINSFIFSEIESFSFFKLILATLFFISISIFLVEKDWETKEIKINKKIIFPILTAVGWTIYYTLNNYFIKTEIFSPTQWIFYSEFFILIFSTMAYIWNSIFWKIKIDFKIGNKQFLDSFSLAVLFFLWILSTLIAYKEISWNLVNFIGLFSIISTAILSFFIFKDKLNKKQIIAIWLSFIILTIFIY</sequence>
<feature type="transmembrane region" description="Helical" evidence="1">
    <location>
        <begin position="220"/>
        <end position="238"/>
    </location>
</feature>
<organism evidence="2">
    <name type="scientific">uncultured bacterium</name>
    <name type="common">gcode 4</name>
    <dbReference type="NCBI Taxonomy" id="1234023"/>
    <lineage>
        <taxon>Bacteria</taxon>
        <taxon>environmental samples</taxon>
    </lineage>
</organism>
<name>K2GT29_9BACT</name>
<proteinExistence type="predicted"/>
<feature type="transmembrane region" description="Helical" evidence="1">
    <location>
        <begin position="88"/>
        <end position="109"/>
    </location>
</feature>
<evidence type="ECO:0000313" key="2">
    <source>
        <dbReference type="EMBL" id="EKE26515.1"/>
    </source>
</evidence>
<evidence type="ECO:0000256" key="1">
    <source>
        <dbReference type="SAM" id="Phobius"/>
    </source>
</evidence>
<feature type="transmembrane region" description="Helical" evidence="1">
    <location>
        <begin position="272"/>
        <end position="288"/>
    </location>
</feature>
<comment type="caution">
    <text evidence="2">The sequence shown here is derived from an EMBL/GenBank/DDBJ whole genome shotgun (WGS) entry which is preliminary data.</text>
</comment>
<feature type="transmembrane region" description="Helical" evidence="1">
    <location>
        <begin position="244"/>
        <end position="265"/>
    </location>
</feature>
<accession>K2GT29</accession>
<feature type="transmembrane region" description="Helical" evidence="1">
    <location>
        <begin position="146"/>
        <end position="166"/>
    </location>
</feature>
<keyword evidence="1" id="KW-1133">Transmembrane helix</keyword>
<dbReference type="AlphaFoldDB" id="K2GT29"/>
<feature type="transmembrane region" description="Helical" evidence="1">
    <location>
        <begin position="115"/>
        <end position="134"/>
    </location>
</feature>
<feature type="transmembrane region" description="Helical" evidence="1">
    <location>
        <begin position="6"/>
        <end position="25"/>
    </location>
</feature>
<feature type="transmembrane region" description="Helical" evidence="1">
    <location>
        <begin position="181"/>
        <end position="199"/>
    </location>
</feature>
<keyword evidence="1" id="KW-0472">Membrane</keyword>
<reference evidence="2" key="1">
    <citation type="journal article" date="2012" name="Science">
        <title>Fermentation, hydrogen, and sulfur metabolism in multiple uncultivated bacterial phyla.</title>
        <authorList>
            <person name="Wrighton K.C."/>
            <person name="Thomas B.C."/>
            <person name="Sharon I."/>
            <person name="Miller C.S."/>
            <person name="Castelle C.J."/>
            <person name="VerBerkmoes N.C."/>
            <person name="Wilkins M.J."/>
            <person name="Hettich R.L."/>
            <person name="Lipton M.S."/>
            <person name="Williams K.H."/>
            <person name="Long P.E."/>
            <person name="Banfield J.F."/>
        </authorList>
    </citation>
    <scope>NUCLEOTIDE SEQUENCE [LARGE SCALE GENOMIC DNA]</scope>
</reference>
<dbReference type="EMBL" id="AMFJ01000772">
    <property type="protein sequence ID" value="EKE26515.1"/>
    <property type="molecule type" value="Genomic_DNA"/>
</dbReference>
<gene>
    <name evidence="2" type="ORF">ACD_4C00256G0007</name>
</gene>
<evidence type="ECO:0008006" key="3">
    <source>
        <dbReference type="Google" id="ProtNLM"/>
    </source>
</evidence>